<evidence type="ECO:0000256" key="1">
    <source>
        <dbReference type="ARBA" id="ARBA00009500"/>
    </source>
</evidence>
<dbReference type="Gene3D" id="6.20.40.10">
    <property type="match status" value="1"/>
</dbReference>
<evidence type="ECO:0000256" key="2">
    <source>
        <dbReference type="ARBA" id="ARBA00022690"/>
    </source>
</evidence>
<dbReference type="CDD" id="cd02043">
    <property type="entry name" value="serpinP_plants"/>
    <property type="match status" value="2"/>
</dbReference>
<evidence type="ECO:0000256" key="5">
    <source>
        <dbReference type="SAM" id="MobiDB-lite"/>
    </source>
</evidence>
<accession>A0A0E0F3X1</accession>
<dbReference type="InterPro" id="IPR042178">
    <property type="entry name" value="Serpin_sf_1"/>
</dbReference>
<keyword evidence="8" id="KW-1185">Reference proteome</keyword>
<dbReference type="eggNOG" id="KOG2392">
    <property type="taxonomic scope" value="Eukaryota"/>
</dbReference>
<dbReference type="Pfam" id="PF00079">
    <property type="entry name" value="Serpin"/>
    <property type="match status" value="6"/>
</dbReference>
<evidence type="ECO:0000256" key="4">
    <source>
        <dbReference type="RuleBase" id="RU000411"/>
    </source>
</evidence>
<evidence type="ECO:0000256" key="3">
    <source>
        <dbReference type="ARBA" id="ARBA00022900"/>
    </source>
</evidence>
<dbReference type="Proteomes" id="UP000008021">
    <property type="component" value="Chromosome 11"/>
</dbReference>
<dbReference type="STRING" id="40149.A0A0E0F3X1"/>
<dbReference type="InterPro" id="IPR000215">
    <property type="entry name" value="Serpin_fam"/>
</dbReference>
<feature type="domain" description="Serpin" evidence="6">
    <location>
        <begin position="1695"/>
        <end position="2086"/>
    </location>
</feature>
<feature type="domain" description="Serpin" evidence="6">
    <location>
        <begin position="153"/>
        <end position="531"/>
    </location>
</feature>
<name>A0A0E0F3X1_9ORYZ</name>
<organism evidence="7">
    <name type="scientific">Oryza meridionalis</name>
    <dbReference type="NCBI Taxonomy" id="40149"/>
    <lineage>
        <taxon>Eukaryota</taxon>
        <taxon>Viridiplantae</taxon>
        <taxon>Streptophyta</taxon>
        <taxon>Embryophyta</taxon>
        <taxon>Tracheophyta</taxon>
        <taxon>Spermatophyta</taxon>
        <taxon>Magnoliopsida</taxon>
        <taxon>Liliopsida</taxon>
        <taxon>Poales</taxon>
        <taxon>Poaceae</taxon>
        <taxon>BOP clade</taxon>
        <taxon>Oryzoideae</taxon>
        <taxon>Oryzeae</taxon>
        <taxon>Oryzinae</taxon>
        <taxon>Oryza</taxon>
    </lineage>
</organism>
<dbReference type="InterPro" id="IPR036186">
    <property type="entry name" value="Serpin_sf"/>
</dbReference>
<protein>
    <recommendedName>
        <fullName evidence="6">Serpin domain-containing protein</fullName>
    </recommendedName>
</protein>
<comment type="similarity">
    <text evidence="1 4">Belongs to the serpin family.</text>
</comment>
<dbReference type="Gramene" id="OMERI11G06330.1">
    <property type="protein sequence ID" value="OMERI11G06330.1"/>
    <property type="gene ID" value="OMERI11G06330"/>
</dbReference>
<keyword evidence="2" id="KW-0646">Protease inhibitor</keyword>
<dbReference type="InterPro" id="IPR023796">
    <property type="entry name" value="Serpin_dom"/>
</dbReference>
<dbReference type="InterPro" id="IPR042185">
    <property type="entry name" value="Serpin_sf_2"/>
</dbReference>
<dbReference type="EnsemblPlants" id="OMERI11G06330.1">
    <property type="protein sequence ID" value="OMERI11G06330.1"/>
    <property type="gene ID" value="OMERI11G06330"/>
</dbReference>
<feature type="region of interest" description="Disordered" evidence="5">
    <location>
        <begin position="523"/>
        <end position="555"/>
    </location>
</feature>
<dbReference type="SMART" id="SM00093">
    <property type="entry name" value="SERPIN"/>
    <property type="match status" value="4"/>
</dbReference>
<keyword evidence="3" id="KW-0722">Serine protease inhibitor</keyword>
<feature type="domain" description="Serpin" evidence="6">
    <location>
        <begin position="1125"/>
        <end position="1694"/>
    </location>
</feature>
<dbReference type="FunFam" id="2.30.39.10:FF:000022">
    <property type="entry name" value="Os11g0230400 protein"/>
    <property type="match status" value="1"/>
</dbReference>
<reference evidence="7" key="1">
    <citation type="submission" date="2015-04" db="UniProtKB">
        <authorList>
            <consortium name="EnsemblPlants"/>
        </authorList>
    </citation>
    <scope>IDENTIFICATION</scope>
</reference>
<proteinExistence type="inferred from homology"/>
<reference evidence="7" key="2">
    <citation type="submission" date="2018-05" db="EMBL/GenBank/DDBJ databases">
        <title>OmerRS3 (Oryza meridionalis Reference Sequence Version 3).</title>
        <authorList>
            <person name="Zhang J."/>
            <person name="Kudrna D."/>
            <person name="Lee S."/>
            <person name="Talag J."/>
            <person name="Welchert J."/>
            <person name="Wing R.A."/>
        </authorList>
    </citation>
    <scope>NUCLEOTIDE SEQUENCE [LARGE SCALE GENOMIC DNA]</scope>
    <source>
        <strain evidence="7">cv. OR44</strain>
    </source>
</reference>
<dbReference type="PANTHER" id="PTHR11461:SF313">
    <property type="entry name" value="SERPIN-Z5-RELATED"/>
    <property type="match status" value="1"/>
</dbReference>
<dbReference type="PANTHER" id="PTHR11461">
    <property type="entry name" value="SERINE PROTEASE INHIBITOR, SERPIN"/>
    <property type="match status" value="1"/>
</dbReference>
<sequence>MTTMEDAGDRGMTAFALCLAKHLAGGGGSSGNNNKKNIVFSPMSLGTTLDELLALHCTMSLDDLTESIHRIMEVDLADESASGGPPISYACNAWHDETLTLSVRKKTEFSSMEAWARLFAGSGLAALSMRLTKQLSTGGDHLAAAGVQQNGGASKAGPSNLVFSPLSIYSALSVVAAGARGRTQSELLKALGAGSREELAESVAKMMARALPDGAAQRGGPRVAHACAIWHERARMVKPAFRDAAAASFKAVTRAVDFLRNRKLVRRSTDGCRRATENLIDSIVSPDSVDKNTRLVVTSAVYFKGRWARPFDKEKTKKDKFHLLDGGGDVDADFMRSGEDQYIAVHRGFKVLRMPYAAAQHEHNRVCTKEHLRRRFAAAAAAAVVPKEMPATSPRYSMCVFLPDERDGLWKLEDRMAAGGEGFLRKHMPERRVKVGEFRIPRFKLSFGDSVVRALRGLGVRALFDPARAELTDVLEADNSGDPPLFVSDVVHRAVIEVNEEGTEAAAATAMILLGAAPNAAHRRHGWTSSPTIRSRLLPRPSPSNGEPAAAAPPVLRDPGFRGVVPRLRARGACARRRRALPRRPPARPPLPLLSWNWILLLLLRLIPPLASLVAASSRGDREPSTTEACSRRCAASGLTGISLRLAEQFSAEEDGGGGGGNLVFSPLSIYSALSVVTAGARGTTLTELLAALGAPSRDALAKNAAEIARALAGGTATGGPRVAHACGLWHERTRSLKLAFRDAAAASFNAATRAVDFLANPEEARKEINSWVAAATENLIDTILPPGSVSTDTGLVVTSAIYFNGTWQTPFRKQDTKKDKFHLLDGHGTVDADFMRTGEDQYIAAHDGFKVLKMPYAHDNAAPQPSPRYYSMYILLPDERDGLSSLEDRMAAAGGGGGGEGFLREHMPVRRVEVGEFRIPRFKLSFSRSVVRALRGVGVNAVFDRAELPDMIEGEPLRVSDVLHKAVIEVSEEGTEAAAATAVLMAGAARYAPPPPPREDFVADHPFAFFVVEESSGAGLVVLFLVYVLAVLVLASGELFHDDQLQPRFPSSPRIGSSSSSSSARILLSPRSMIRRLGEIARRGGSRRWWTGGVRPESGSPRNGSATETCSRRCAVSGLTGMALRLAERLSLEEDSVGGGNLVFSPLSIYSALAVVTAGARGTTLAELLAALGAPSSRDALAENAGEIVRALPGGTGTATGGPRVAHACGLWHDRTRAVKPAFRDAAAASFQAATRAVDFLANLSFDGSVKTALQGVGVRAVFDPAAADMSDVLEEGNSGDPPLFVSDVLHGAVIEVNEEGTEAAAATVVIMKGRARRPSPAAAPVDFVADHPFAFFVVEESSGAVLFAGHVAIGCRSGSIAFTFGVLGVASYDELAGLVGRLAGKALADLSGTGGPCVSFVSAVWHDMARTLAPSFRAAAVLSFMAETHAVDMRSRREAVGQINAWAKKATNELIDSVIDGELPADADVVVTNAVYFKGKFTITDKFHRLGAAAAVDARFMRSTLPRHHIACHDGFKVLRLPFVQGRRPPWSPPSSRFSMCVFLPDERDGLWDLLDEMASAPGFLQAALPTKTVRVGKFMLPKFKLTFSDDIAGVLRGMGLDVTFSDGVADFSKMVEDGGGRPLSMRSVVHKAVIEVNEEGTEAAAVTAGTLCLASAKRPRPVVVDFVADHPFAFFVIEETTGAVVFAGHLALSLARRIQAGGAPDGNLVFSPLSVYAALALVAAGAGGDTLAELLGVLGAGSRDELAGLAGRLAGQALADRSRAGGPRVSFVSGVWHDKTRTLSPSFRDAAVQSFMAETRAADFREKPGEAVNQINAWARKATNKLIDSVIDGGLPADNDVVVANAVYFKGKWKDPFTKALTKTGKFHRLDGAAVDASFMQRGTYYDTGDYIACHDGFKVLRLPYDDERRRSPASPPPPPSTPRFSLCVFLPDARDGLWDLLDEIASTPGFLQAKLPTRHASVGEFKLPKFKLTFSGDIAGVLRGLGLDATFSDGEADFSKMVEDDGGRRPLSMRSLVHKAVIEVNEEGTEAAASALNMVCGMSMTPEPPPVVVDFVADHPFAFFVIEETTGAVVFAGHVLDPSSTAGALDDDDDDDDEFVVMGCLRYLLDRCMAFLGV</sequence>
<dbReference type="Gene3D" id="3.30.497.10">
    <property type="entry name" value="Antithrombin, subunit I, domain 2"/>
    <property type="match status" value="7"/>
</dbReference>
<evidence type="ECO:0000313" key="8">
    <source>
        <dbReference type="Proteomes" id="UP000008021"/>
    </source>
</evidence>
<dbReference type="FunFam" id="3.30.497.10:FF:000027">
    <property type="entry name" value="Putative serpin-Z6A"/>
    <property type="match status" value="1"/>
</dbReference>
<evidence type="ECO:0000259" key="6">
    <source>
        <dbReference type="SMART" id="SM00093"/>
    </source>
</evidence>
<evidence type="ECO:0000313" key="7">
    <source>
        <dbReference type="EnsemblPlants" id="OMERI11G06330.1"/>
    </source>
</evidence>
<dbReference type="SUPFAM" id="SSF56574">
    <property type="entry name" value="Serpins"/>
    <property type="match status" value="5"/>
</dbReference>
<dbReference type="Gene3D" id="2.30.39.10">
    <property type="entry name" value="Alpha-1-antitrypsin, domain 1"/>
    <property type="match status" value="4"/>
</dbReference>
<dbReference type="GO" id="GO:0004867">
    <property type="term" value="F:serine-type endopeptidase inhibitor activity"/>
    <property type="evidence" value="ECO:0007669"/>
    <property type="project" value="UniProtKB-KW"/>
</dbReference>
<feature type="domain" description="Serpin" evidence="6">
    <location>
        <begin position="644"/>
        <end position="1032"/>
    </location>
</feature>
<dbReference type="GO" id="GO:0005615">
    <property type="term" value="C:extracellular space"/>
    <property type="evidence" value="ECO:0007669"/>
    <property type="project" value="InterPro"/>
</dbReference>